<dbReference type="CDD" id="cd00063">
    <property type="entry name" value="FN3"/>
    <property type="match status" value="2"/>
</dbReference>
<dbReference type="Proteomes" id="UP000271098">
    <property type="component" value="Unassembled WGS sequence"/>
</dbReference>
<feature type="compositionally biased region" description="Basic and acidic residues" evidence="2">
    <location>
        <begin position="314"/>
        <end position="324"/>
    </location>
</feature>
<sequence length="726" mass="78461">MWYLETDKPDAPSSIDFQRSEEGDLKVFWTGVPTAETYLLQLRKCAEKPDRAGNIPGRLIAVRPRSADPSRISKVLQGAQQGCTVVAQGPDGQKYRVVPAAEFFSMSAASRKVAITSAPKSEREQTCRKIVTELPDANAVMKCGSQMAPLTSPVGLPQNLLDETPTDGENGSTIVHDGSEQNMVKTAAQHSFGRDGSGRPISAAAALSHAQATPRIHRIAADEPGPSGCHVTIPKPCATRIPIHASIPVCSPNKSDLKSEKMAPKAVVSGEADEIKTEEGGTGTAENVQCTAVEKADTTCDSERGSMIASEQIGSHEGDGKMEVTAEEESNPCTKNDDAQDLREPCDNATPKVHVSDADQINDPKLSQQASHIDGQDLREPCDNATPKVHASDADQINDPKLSLQASHSDGQGAADLAEKAESVKSVAEKPVTHGEPSAVGKRKIFSRVYRISPLEGASTHVISQKCIVTPQASNLARRRSDQTQYFPVKQVEWPWYNVATVEGTSHVVTHYWLPSFDENSVGSTQATGQCEQEKAPLEVGSAYNFRVAAINSCGRSEWSPISRSAMPVYPLKPAGFPSAPQNVRIQKIPGGMKLMWDPPRDPCGKIVEYTVHMAIDNKDARGNQQMTFVRVYAGTVAGCVVPSSRLAAAHIDRFVGPSILFRISARNEKGRGMGRLVRWLQDKRPSAVLYHGDESCARVRPSPLYHQLDRSASGSYIPHKKPHLG</sequence>
<accession>A0A183E368</accession>
<dbReference type="EMBL" id="UYRT01082399">
    <property type="protein sequence ID" value="VDN25941.1"/>
    <property type="molecule type" value="Genomic_DNA"/>
</dbReference>
<evidence type="ECO:0000313" key="3">
    <source>
        <dbReference type="EMBL" id="VDN25941.1"/>
    </source>
</evidence>
<dbReference type="OrthoDB" id="10001928at2759"/>
<dbReference type="GO" id="GO:0035097">
    <property type="term" value="C:histone methyltransferase complex"/>
    <property type="evidence" value="ECO:0007669"/>
    <property type="project" value="TreeGrafter"/>
</dbReference>
<dbReference type="InterPro" id="IPR013783">
    <property type="entry name" value="Ig-like_fold"/>
</dbReference>
<gene>
    <name evidence="3" type="ORF">GPUH_LOCUS15409</name>
</gene>
<dbReference type="PANTHER" id="PTHR46003">
    <property type="entry name" value="HOST CELL FACTOR"/>
    <property type="match status" value="1"/>
</dbReference>
<evidence type="ECO:0000313" key="5">
    <source>
        <dbReference type="WBParaSite" id="GPUH_0001543001-mRNA-1"/>
    </source>
</evidence>
<name>A0A183E368_9BILA</name>
<evidence type="ECO:0000256" key="2">
    <source>
        <dbReference type="SAM" id="MobiDB-lite"/>
    </source>
</evidence>
<feature type="region of interest" description="Disordered" evidence="2">
    <location>
        <begin position="263"/>
        <end position="283"/>
    </location>
</feature>
<dbReference type="AlphaFoldDB" id="A0A183E368"/>
<dbReference type="InterPro" id="IPR043536">
    <property type="entry name" value="HCF1/2"/>
</dbReference>
<dbReference type="SUPFAM" id="SSF49265">
    <property type="entry name" value="Fibronectin type III"/>
    <property type="match status" value="1"/>
</dbReference>
<feature type="region of interest" description="Disordered" evidence="2">
    <location>
        <begin position="300"/>
        <end position="439"/>
    </location>
</feature>
<protein>
    <submittedName>
        <fullName evidence="5">Fibronectin type-III domain-containing protein</fullName>
    </submittedName>
</protein>
<reference evidence="3 4" key="2">
    <citation type="submission" date="2018-11" db="EMBL/GenBank/DDBJ databases">
        <authorList>
            <consortium name="Pathogen Informatics"/>
        </authorList>
    </citation>
    <scope>NUCLEOTIDE SEQUENCE [LARGE SCALE GENOMIC DNA]</scope>
</reference>
<dbReference type="GO" id="GO:0003713">
    <property type="term" value="F:transcription coactivator activity"/>
    <property type="evidence" value="ECO:0007669"/>
    <property type="project" value="TreeGrafter"/>
</dbReference>
<keyword evidence="1" id="KW-0880">Kelch repeat</keyword>
<dbReference type="Gene3D" id="6.10.250.2590">
    <property type="match status" value="1"/>
</dbReference>
<dbReference type="GO" id="GO:0006338">
    <property type="term" value="P:chromatin remodeling"/>
    <property type="evidence" value="ECO:0007669"/>
    <property type="project" value="TreeGrafter"/>
</dbReference>
<feature type="compositionally biased region" description="Basic and acidic residues" evidence="2">
    <location>
        <begin position="417"/>
        <end position="433"/>
    </location>
</feature>
<evidence type="ECO:0000313" key="4">
    <source>
        <dbReference type="Proteomes" id="UP000271098"/>
    </source>
</evidence>
<keyword evidence="4" id="KW-1185">Reference proteome</keyword>
<dbReference type="WBParaSite" id="GPUH_0001543001-mRNA-1">
    <property type="protein sequence ID" value="GPUH_0001543001-mRNA-1"/>
    <property type="gene ID" value="GPUH_0001543001"/>
</dbReference>
<dbReference type="InterPro" id="IPR003961">
    <property type="entry name" value="FN3_dom"/>
</dbReference>
<proteinExistence type="predicted"/>
<dbReference type="Gene3D" id="2.60.40.10">
    <property type="entry name" value="Immunoglobulins"/>
    <property type="match status" value="2"/>
</dbReference>
<evidence type="ECO:0000256" key="1">
    <source>
        <dbReference type="ARBA" id="ARBA00022441"/>
    </source>
</evidence>
<feature type="compositionally biased region" description="Basic and acidic residues" evidence="2">
    <location>
        <begin position="335"/>
        <end position="346"/>
    </location>
</feature>
<reference evidence="5" key="1">
    <citation type="submission" date="2016-06" db="UniProtKB">
        <authorList>
            <consortium name="WormBaseParasite"/>
        </authorList>
    </citation>
    <scope>IDENTIFICATION</scope>
</reference>
<dbReference type="PANTHER" id="PTHR46003:SF1">
    <property type="entry name" value="HOST CELL FACTOR"/>
    <property type="match status" value="1"/>
</dbReference>
<dbReference type="InterPro" id="IPR036116">
    <property type="entry name" value="FN3_sf"/>
</dbReference>
<organism evidence="5">
    <name type="scientific">Gongylonema pulchrum</name>
    <dbReference type="NCBI Taxonomy" id="637853"/>
    <lineage>
        <taxon>Eukaryota</taxon>
        <taxon>Metazoa</taxon>
        <taxon>Ecdysozoa</taxon>
        <taxon>Nematoda</taxon>
        <taxon>Chromadorea</taxon>
        <taxon>Rhabditida</taxon>
        <taxon>Spirurina</taxon>
        <taxon>Spiruromorpha</taxon>
        <taxon>Spiruroidea</taxon>
        <taxon>Gongylonematidae</taxon>
        <taxon>Gongylonema</taxon>
    </lineage>
</organism>